<feature type="domain" description="SAM-dependent MTase RsmB/NOP-type" evidence="7">
    <location>
        <begin position="162"/>
        <end position="451"/>
    </location>
</feature>
<dbReference type="GO" id="GO:0006355">
    <property type="term" value="P:regulation of DNA-templated transcription"/>
    <property type="evidence" value="ECO:0007669"/>
    <property type="project" value="InterPro"/>
</dbReference>
<feature type="binding site" evidence="5">
    <location>
        <position position="317"/>
    </location>
    <ligand>
        <name>S-adenosyl-L-methionine</name>
        <dbReference type="ChEBI" id="CHEBI:59789"/>
    </ligand>
</feature>
<reference evidence="9" key="1">
    <citation type="journal article" date="2023" name="Commun. Biol.">
        <title>Genome analysis of Parmales, the sister group of diatoms, reveals the evolutionary specialization of diatoms from phago-mixotrophs to photoautotrophs.</title>
        <authorList>
            <person name="Ban H."/>
            <person name="Sato S."/>
            <person name="Yoshikawa S."/>
            <person name="Yamada K."/>
            <person name="Nakamura Y."/>
            <person name="Ichinomiya M."/>
            <person name="Sato N."/>
            <person name="Blanc-Mathieu R."/>
            <person name="Endo H."/>
            <person name="Kuwata A."/>
            <person name="Ogata H."/>
        </authorList>
    </citation>
    <scope>NUCLEOTIDE SEQUENCE [LARGE SCALE GENOMIC DNA]</scope>
    <source>
        <strain evidence="9">NIES 3700</strain>
    </source>
</reference>
<dbReference type="SUPFAM" id="SSF53335">
    <property type="entry name" value="S-adenosyl-L-methionine-dependent methyltransferases"/>
    <property type="match status" value="1"/>
</dbReference>
<sequence>MRCLQLLILALLVPANVSLVNPRQVALKVLSSPKKTNVNVDFLSELKTPSDRNLCTNLIQTANRRSGQIDAIIDRYAEKRPKKLVLAGLKLGITQIHFLSTPPHAAIHETLEALKTFKEISKPQINFVNAVLRAADRGKEGEGEVLGNDVLNLSDFIAGSIESDWGAEVLENVARVYSRHSGGVSLTCRDSVEDFSKELSKREVEHVVGDLGSIYVKNPGSIKRLPGFESGLFWVQDASAALPAIILRNGISQISQNTETPPFVIDVCSAPGGKAMQMGSWGWDVEGVELVEKRAKRMCENIERCKLEKNVKVVVADASQHNFERPPVGFLLDAPCSATGTGRKNVDVMRRQNGAQMEAELIETTKSIWSNCLTWGAKVAVFSTCSLSEAEGEKQVNWILGKGEVRIDMIKEEEVPGFADSIDVRGCLRVFPDDTSPGGRDGFFICRFIFE</sequence>
<feature type="active site" description="Nucleophile" evidence="5">
    <location>
        <position position="385"/>
    </location>
</feature>
<dbReference type="GO" id="GO:0005730">
    <property type="term" value="C:nucleolus"/>
    <property type="evidence" value="ECO:0007669"/>
    <property type="project" value="TreeGrafter"/>
</dbReference>
<feature type="binding site" evidence="5">
    <location>
        <position position="289"/>
    </location>
    <ligand>
        <name>S-adenosyl-L-methionine</name>
        <dbReference type="ChEBI" id="CHEBI:59789"/>
    </ligand>
</feature>
<accession>A0A9W7DYI0</accession>
<dbReference type="SUPFAM" id="SSF48013">
    <property type="entry name" value="NusB-like"/>
    <property type="match status" value="1"/>
</dbReference>
<protein>
    <recommendedName>
        <fullName evidence="7">SAM-dependent MTase RsmB/NOP-type domain-containing protein</fullName>
    </recommendedName>
</protein>
<evidence type="ECO:0000256" key="6">
    <source>
        <dbReference type="SAM" id="SignalP"/>
    </source>
</evidence>
<organism evidence="8 9">
    <name type="scientific">Triparma laevis f. longispina</name>
    <dbReference type="NCBI Taxonomy" id="1714387"/>
    <lineage>
        <taxon>Eukaryota</taxon>
        <taxon>Sar</taxon>
        <taxon>Stramenopiles</taxon>
        <taxon>Ochrophyta</taxon>
        <taxon>Bolidophyceae</taxon>
        <taxon>Parmales</taxon>
        <taxon>Triparmaceae</taxon>
        <taxon>Triparma</taxon>
    </lineage>
</organism>
<dbReference type="Pfam" id="PF01189">
    <property type="entry name" value="Methyltr_RsmB-F"/>
    <property type="match status" value="1"/>
</dbReference>
<feature type="binding site" evidence="5">
    <location>
        <position position="333"/>
    </location>
    <ligand>
        <name>S-adenosyl-L-methionine</name>
        <dbReference type="ChEBI" id="CHEBI:59789"/>
    </ligand>
</feature>
<evidence type="ECO:0000256" key="5">
    <source>
        <dbReference type="PROSITE-ProRule" id="PRU01023"/>
    </source>
</evidence>
<dbReference type="InterPro" id="IPR035926">
    <property type="entry name" value="NusB-like_sf"/>
</dbReference>
<comment type="caution">
    <text evidence="8">The sequence shown here is derived from an EMBL/GenBank/DDBJ whole genome shotgun (WGS) entry which is preliminary data.</text>
</comment>
<comment type="similarity">
    <text evidence="5">Belongs to the class I-like SAM-binding methyltransferase superfamily. RsmB/NOP family.</text>
</comment>
<dbReference type="OrthoDB" id="4418812at2759"/>
<dbReference type="GO" id="GO:0000470">
    <property type="term" value="P:maturation of LSU-rRNA"/>
    <property type="evidence" value="ECO:0007669"/>
    <property type="project" value="TreeGrafter"/>
</dbReference>
<evidence type="ECO:0000259" key="7">
    <source>
        <dbReference type="PROSITE" id="PS51686"/>
    </source>
</evidence>
<keyword evidence="2 5" id="KW-0808">Transferase</keyword>
<dbReference type="InterPro" id="IPR029063">
    <property type="entry name" value="SAM-dependent_MTases_sf"/>
</dbReference>
<name>A0A9W7DYI0_9STRA</name>
<dbReference type="PANTHER" id="PTHR22807:SF30">
    <property type="entry name" value="28S RRNA (CYTOSINE(4447)-C(5))-METHYLTRANSFERASE-RELATED"/>
    <property type="match status" value="1"/>
</dbReference>
<dbReference type="GO" id="GO:0009383">
    <property type="term" value="F:rRNA (cytosine-C5-)-methyltransferase activity"/>
    <property type="evidence" value="ECO:0007669"/>
    <property type="project" value="TreeGrafter"/>
</dbReference>
<keyword evidence="3 5" id="KW-0949">S-adenosyl-L-methionine</keyword>
<evidence type="ECO:0000256" key="1">
    <source>
        <dbReference type="ARBA" id="ARBA00022603"/>
    </source>
</evidence>
<feature type="binding site" evidence="5">
    <location>
        <begin position="268"/>
        <end position="274"/>
    </location>
    <ligand>
        <name>S-adenosyl-L-methionine</name>
        <dbReference type="ChEBI" id="CHEBI:59789"/>
    </ligand>
</feature>
<dbReference type="Proteomes" id="UP001165122">
    <property type="component" value="Unassembled WGS sequence"/>
</dbReference>
<proteinExistence type="inferred from homology"/>
<keyword evidence="9" id="KW-1185">Reference proteome</keyword>
<dbReference type="PRINTS" id="PR02008">
    <property type="entry name" value="RCMTFAMILY"/>
</dbReference>
<dbReference type="CDD" id="cd02440">
    <property type="entry name" value="AdoMet_MTases"/>
    <property type="match status" value="1"/>
</dbReference>
<gene>
    <name evidence="8" type="ORF">TrLO_g10942</name>
</gene>
<keyword evidence="4 5" id="KW-0694">RNA-binding</keyword>
<evidence type="ECO:0000256" key="4">
    <source>
        <dbReference type="ARBA" id="ARBA00022884"/>
    </source>
</evidence>
<dbReference type="GO" id="GO:0003723">
    <property type="term" value="F:RNA binding"/>
    <property type="evidence" value="ECO:0007669"/>
    <property type="project" value="UniProtKB-UniRule"/>
</dbReference>
<evidence type="ECO:0000313" key="9">
    <source>
        <dbReference type="Proteomes" id="UP001165122"/>
    </source>
</evidence>
<keyword evidence="1 5" id="KW-0489">Methyltransferase</keyword>
<dbReference type="InterPro" id="IPR001678">
    <property type="entry name" value="MeTrfase_RsmB-F_NOP2_dom"/>
</dbReference>
<dbReference type="Gene3D" id="1.10.940.10">
    <property type="entry name" value="NusB-like"/>
    <property type="match status" value="1"/>
</dbReference>
<dbReference type="PROSITE" id="PS51686">
    <property type="entry name" value="SAM_MT_RSMB_NOP"/>
    <property type="match status" value="1"/>
</dbReference>
<feature type="signal peptide" evidence="6">
    <location>
        <begin position="1"/>
        <end position="18"/>
    </location>
</feature>
<dbReference type="EMBL" id="BRXW01000480">
    <property type="protein sequence ID" value="GMH58745.1"/>
    <property type="molecule type" value="Genomic_DNA"/>
</dbReference>
<dbReference type="PANTHER" id="PTHR22807">
    <property type="entry name" value="NOP2 YEAST -RELATED NOL1/NOP2/FMU SUN DOMAIN-CONTAINING"/>
    <property type="match status" value="1"/>
</dbReference>
<keyword evidence="6" id="KW-0732">Signal</keyword>
<evidence type="ECO:0000313" key="8">
    <source>
        <dbReference type="EMBL" id="GMH58745.1"/>
    </source>
</evidence>
<dbReference type="InterPro" id="IPR023267">
    <property type="entry name" value="RCMT"/>
</dbReference>
<dbReference type="InterPro" id="IPR049560">
    <property type="entry name" value="MeTrfase_RsmB-F_NOP2_cat"/>
</dbReference>
<dbReference type="AlphaFoldDB" id="A0A9W7DYI0"/>
<dbReference type="Pfam" id="PF01029">
    <property type="entry name" value="NusB"/>
    <property type="match status" value="1"/>
</dbReference>
<evidence type="ECO:0000256" key="2">
    <source>
        <dbReference type="ARBA" id="ARBA00022679"/>
    </source>
</evidence>
<feature type="chain" id="PRO_5040780903" description="SAM-dependent MTase RsmB/NOP-type domain-containing protein" evidence="6">
    <location>
        <begin position="19"/>
        <end position="451"/>
    </location>
</feature>
<evidence type="ECO:0000256" key="3">
    <source>
        <dbReference type="ARBA" id="ARBA00022691"/>
    </source>
</evidence>
<dbReference type="Gene3D" id="3.40.50.150">
    <property type="entry name" value="Vaccinia Virus protein VP39"/>
    <property type="match status" value="1"/>
</dbReference>
<dbReference type="GO" id="GO:0070475">
    <property type="term" value="P:rRNA base methylation"/>
    <property type="evidence" value="ECO:0007669"/>
    <property type="project" value="TreeGrafter"/>
</dbReference>
<dbReference type="InterPro" id="IPR006027">
    <property type="entry name" value="NusB_RsmB_TIM44"/>
</dbReference>